<dbReference type="CDD" id="cd00099">
    <property type="entry name" value="IgV"/>
    <property type="match status" value="1"/>
</dbReference>
<dbReference type="GO" id="GO:0002250">
    <property type="term" value="P:adaptive immune response"/>
    <property type="evidence" value="ECO:0007669"/>
    <property type="project" value="InterPro"/>
</dbReference>
<keyword evidence="4" id="KW-1185">Reference proteome</keyword>
<dbReference type="SUPFAM" id="SSF48726">
    <property type="entry name" value="Immunoglobulin"/>
    <property type="match status" value="2"/>
</dbReference>
<feature type="signal peptide" evidence="2">
    <location>
        <begin position="1"/>
        <end position="21"/>
    </location>
</feature>
<dbReference type="PANTHER" id="PTHR15343">
    <property type="entry name" value="CD7"/>
    <property type="match status" value="1"/>
</dbReference>
<feature type="domain" description="Ig-like" evidence="3">
    <location>
        <begin position="222"/>
        <end position="327"/>
    </location>
</feature>
<dbReference type="SMART" id="SM00406">
    <property type="entry name" value="IGv"/>
    <property type="match status" value="1"/>
</dbReference>
<dbReference type="AlphaFoldDB" id="A0A6P5LL54"/>
<gene>
    <name evidence="5" type="primary">CD7</name>
</gene>
<dbReference type="InterPro" id="IPR013783">
    <property type="entry name" value="Ig-like_fold"/>
</dbReference>
<proteinExistence type="predicted"/>
<reference evidence="5" key="1">
    <citation type="submission" date="2025-08" db="UniProtKB">
        <authorList>
            <consortium name="RefSeq"/>
        </authorList>
    </citation>
    <scope>IDENTIFICATION</scope>
    <source>
        <tissue evidence="5">Spleen</tissue>
    </source>
</reference>
<keyword evidence="1" id="KW-0812">Transmembrane</keyword>
<name>A0A6P5LL54_PHACI</name>
<evidence type="ECO:0000256" key="2">
    <source>
        <dbReference type="SAM" id="SignalP"/>
    </source>
</evidence>
<feature type="chain" id="PRO_5028309458" evidence="2">
    <location>
        <begin position="22"/>
        <end position="402"/>
    </location>
</feature>
<dbReference type="GO" id="GO:0038023">
    <property type="term" value="F:signaling receptor activity"/>
    <property type="evidence" value="ECO:0007669"/>
    <property type="project" value="InterPro"/>
</dbReference>
<dbReference type="InterPro" id="IPR013106">
    <property type="entry name" value="Ig_V-set"/>
</dbReference>
<dbReference type="Proteomes" id="UP000515140">
    <property type="component" value="Unplaced"/>
</dbReference>
<keyword evidence="1" id="KW-0472">Membrane</keyword>
<dbReference type="InterPro" id="IPR039090">
    <property type="entry name" value="CD7"/>
</dbReference>
<dbReference type="GO" id="GO:0016020">
    <property type="term" value="C:membrane"/>
    <property type="evidence" value="ECO:0007669"/>
    <property type="project" value="InterPro"/>
</dbReference>
<dbReference type="KEGG" id="pcw:110218261"/>
<dbReference type="Gene3D" id="2.60.40.10">
    <property type="entry name" value="Immunoglobulins"/>
    <property type="match status" value="2"/>
</dbReference>
<dbReference type="CTD" id="924"/>
<keyword evidence="2" id="KW-0732">Signal</keyword>
<organism evidence="4 5">
    <name type="scientific">Phascolarctos cinereus</name>
    <name type="common">Koala</name>
    <dbReference type="NCBI Taxonomy" id="38626"/>
    <lineage>
        <taxon>Eukaryota</taxon>
        <taxon>Metazoa</taxon>
        <taxon>Chordata</taxon>
        <taxon>Craniata</taxon>
        <taxon>Vertebrata</taxon>
        <taxon>Euteleostomi</taxon>
        <taxon>Mammalia</taxon>
        <taxon>Metatheria</taxon>
        <taxon>Diprotodontia</taxon>
        <taxon>Phascolarctidae</taxon>
        <taxon>Phascolarctos</taxon>
    </lineage>
</organism>
<protein>
    <submittedName>
        <fullName evidence="5">T-cell antigen CD7 isoform X1</fullName>
    </submittedName>
</protein>
<dbReference type="InterPro" id="IPR036179">
    <property type="entry name" value="Ig-like_dom_sf"/>
</dbReference>
<dbReference type="SMART" id="SM00409">
    <property type="entry name" value="IG"/>
    <property type="match status" value="2"/>
</dbReference>
<feature type="transmembrane region" description="Helical" evidence="1">
    <location>
        <begin position="345"/>
        <end position="364"/>
    </location>
</feature>
<evidence type="ECO:0000256" key="1">
    <source>
        <dbReference type="SAM" id="Phobius"/>
    </source>
</evidence>
<dbReference type="InParanoid" id="A0A6P5LL54"/>
<dbReference type="PROSITE" id="PS50835">
    <property type="entry name" value="IG_LIKE"/>
    <property type="match status" value="1"/>
</dbReference>
<dbReference type="GeneID" id="110218261"/>
<evidence type="ECO:0000313" key="4">
    <source>
        <dbReference type="Proteomes" id="UP000515140"/>
    </source>
</evidence>
<dbReference type="PANTHER" id="PTHR15343:SF0">
    <property type="entry name" value="T-CELL ANTIGEN CD7"/>
    <property type="match status" value="1"/>
</dbReference>
<dbReference type="InterPro" id="IPR007110">
    <property type="entry name" value="Ig-like_dom"/>
</dbReference>
<keyword evidence="1" id="KW-1133">Transmembrane helix</keyword>
<accession>A0A6P5LL54</accession>
<evidence type="ECO:0000313" key="5">
    <source>
        <dbReference type="RefSeq" id="XP_020856521.1"/>
    </source>
</evidence>
<dbReference type="InterPro" id="IPR003599">
    <property type="entry name" value="Ig_sub"/>
</dbReference>
<dbReference type="Pfam" id="PF07686">
    <property type="entry name" value="V-set"/>
    <property type="match status" value="1"/>
</dbReference>
<dbReference type="RefSeq" id="XP_020856521.1">
    <property type="nucleotide sequence ID" value="XM_021000862.1"/>
</dbReference>
<evidence type="ECO:0000259" key="3">
    <source>
        <dbReference type="PROSITE" id="PS50835"/>
    </source>
</evidence>
<sequence length="402" mass="45769">MAFYFLLRIAKALWLLTVLNAMENSEFAKFECQKEVSACRNDQVEIICKSTMDFDSIDLFFRSDKKDEELLFSMTTVGESHLQHGMRLRFKNQEATLVIQNIQFSHCGVYRWHLSGQGSSNKFTTLTVSEPPTISKENGCLICRATNVKAGRRIIWSNDLPRRQTEFTSTQDATGLFNLSSSQLWNDSFYSNPPCCKVMDEKGSQELCAQTCYTSAIVEKSSEVKQFPLFIMAQEGDTINITCTTTGKSSGLYLKRSTIRLIEVIHFSKKNKSIITKSYENRTIVSGSLNNLMITITNVQLNDTDVYTCEATTSDNLLGTGTIVVVTEKKWKKEDGNLKNSQVEVVLIVISFFIGLALWPLFMMMKKWVHKVRRTQNPSGSVYEDMSYAMQRNTTFQDNQYS</sequence>